<proteinExistence type="predicted"/>
<evidence type="ECO:0000313" key="3">
    <source>
        <dbReference type="Proteomes" id="UP000198953"/>
    </source>
</evidence>
<dbReference type="GO" id="GO:0002161">
    <property type="term" value="F:aminoacyl-tRNA deacylase activity"/>
    <property type="evidence" value="ECO:0007669"/>
    <property type="project" value="InterPro"/>
</dbReference>
<dbReference type="SUPFAM" id="SSF55826">
    <property type="entry name" value="YbaK/ProRS associated domain"/>
    <property type="match status" value="1"/>
</dbReference>
<dbReference type="Proteomes" id="UP000198953">
    <property type="component" value="Unassembled WGS sequence"/>
</dbReference>
<protein>
    <submittedName>
        <fullName evidence="2">Aminoacyl-tRNA editing domain-containing protein</fullName>
    </submittedName>
</protein>
<dbReference type="EMBL" id="FOBF01000021">
    <property type="protein sequence ID" value="SEN07955.1"/>
    <property type="molecule type" value="Genomic_DNA"/>
</dbReference>
<accession>A0A1H8DLC7</accession>
<dbReference type="Gene3D" id="3.90.960.10">
    <property type="entry name" value="YbaK/aminoacyl-tRNA synthetase-associated domain"/>
    <property type="match status" value="1"/>
</dbReference>
<dbReference type="AlphaFoldDB" id="A0A1H8DLC7"/>
<feature type="domain" description="YbaK/aminoacyl-tRNA synthetase-associated" evidence="1">
    <location>
        <begin position="30"/>
        <end position="149"/>
    </location>
</feature>
<dbReference type="Pfam" id="PF04073">
    <property type="entry name" value="tRNA_edit"/>
    <property type="match status" value="1"/>
</dbReference>
<gene>
    <name evidence="2" type="ORF">SAMN05660976_06782</name>
</gene>
<dbReference type="RefSeq" id="WP_091104585.1">
    <property type="nucleotide sequence ID" value="NZ_FOBF01000021.1"/>
</dbReference>
<name>A0A1H8DLC7_9ACTN</name>
<keyword evidence="3" id="KW-1185">Reference proteome</keyword>
<evidence type="ECO:0000259" key="1">
    <source>
        <dbReference type="Pfam" id="PF04073"/>
    </source>
</evidence>
<dbReference type="InterPro" id="IPR036754">
    <property type="entry name" value="YbaK/aa-tRNA-synt-asso_dom_sf"/>
</dbReference>
<reference evidence="2 3" key="1">
    <citation type="submission" date="2016-10" db="EMBL/GenBank/DDBJ databases">
        <authorList>
            <person name="de Groot N.N."/>
        </authorList>
    </citation>
    <scope>NUCLEOTIDE SEQUENCE [LARGE SCALE GENOMIC DNA]</scope>
    <source>
        <strain evidence="2 3">DSM 43357</strain>
    </source>
</reference>
<dbReference type="OrthoDB" id="3533795at2"/>
<dbReference type="STRING" id="46177.SAMN05660976_06782"/>
<sequence length="174" mass="18965">MKDALAIHRWLLAHQVHHEIVRLPRPMTCAEELPETLPAAPDRCVMVTVFQVAMRFGREDVVAVASTVAAPPRPEAVRAHLDARQVQPAPAFLVNSATDYADGLVSPLLLPAALQVLIDGRLPVDSEPVFTATGERRTALSLRAVDLLALMHGKMVNLRTTTPRGSREAVAPRH</sequence>
<organism evidence="2 3">
    <name type="scientific">Nonomuraea pusilla</name>
    <dbReference type="NCBI Taxonomy" id="46177"/>
    <lineage>
        <taxon>Bacteria</taxon>
        <taxon>Bacillati</taxon>
        <taxon>Actinomycetota</taxon>
        <taxon>Actinomycetes</taxon>
        <taxon>Streptosporangiales</taxon>
        <taxon>Streptosporangiaceae</taxon>
        <taxon>Nonomuraea</taxon>
    </lineage>
</organism>
<evidence type="ECO:0000313" key="2">
    <source>
        <dbReference type="EMBL" id="SEN07955.1"/>
    </source>
</evidence>
<dbReference type="InterPro" id="IPR007214">
    <property type="entry name" value="YbaK/aa-tRNA-synth-assoc-dom"/>
</dbReference>